<proteinExistence type="predicted"/>
<protein>
    <submittedName>
        <fullName evidence="1">HAMP domain-containing histidine kinase</fullName>
    </submittedName>
</protein>
<evidence type="ECO:0000313" key="1">
    <source>
        <dbReference type="EMBL" id="TGY78758.1"/>
    </source>
</evidence>
<reference evidence="1" key="1">
    <citation type="submission" date="2019-04" db="EMBL/GenBank/DDBJ databases">
        <title>Microbes associate with the intestines of laboratory mice.</title>
        <authorList>
            <person name="Navarre W."/>
            <person name="Wong E."/>
            <person name="Huang K."/>
            <person name="Tropini C."/>
            <person name="Ng K."/>
            <person name="Yu B."/>
        </authorList>
    </citation>
    <scope>NUCLEOTIDE SEQUENCE</scope>
    <source>
        <strain evidence="1">NM04_E33</strain>
    </source>
</reference>
<organism evidence="1 2">
    <name type="scientific">Lepagella muris</name>
    <dbReference type="NCBI Taxonomy" id="3032870"/>
    <lineage>
        <taxon>Bacteria</taxon>
        <taxon>Pseudomonadati</taxon>
        <taxon>Bacteroidota</taxon>
        <taxon>Bacteroidia</taxon>
        <taxon>Bacteroidales</taxon>
        <taxon>Muribaculaceae</taxon>
        <taxon>Lepagella</taxon>
    </lineage>
</organism>
<sequence length="474" mass="53617">MASSRITYHHRLFLWLLSFLGLFMGCFVIFQYDREKKYKAEQLNERLQLYNVGIADAVMNGVSPQEYLAGCKEPFEELRVSIINNDGRVVFDNTLDTLPTENHLSRPEIRDALRSGIGFARRRHSFTTNDTYFYSAMSNDSIIVRTAAPYTMSVREMLKADSAFLWFMFGMAGVMSVIGYYATRKIGHTITRLNQFAAKAERGEQIYGDDPFPHDELGDISGHIVQLYANLQQAMMERDRQHEESLRLEHEKNLIKRQLSNNINHELKTPVAAMQVCLETIIEHPDLPQSKKDVFVGRCYDNCRRLQQLLADVSTITRLEDGQSMIEKEPIDLSTLIKAVVEEYSASGIPIRLDIPSEMKTVGNYSLLSAVFRNLISNANAYSRASLISITAHDSVSGEWIIDFRDNGIGVDESHHSRLFERFYRVDSGRSRNSGGTGLGLSIVKNTILFHGGTITVSNHPEGGLRFLITLPGT</sequence>
<keyword evidence="2" id="KW-1185">Reference proteome</keyword>
<gene>
    <name evidence="1" type="ORF">E5331_09300</name>
</gene>
<keyword evidence="1" id="KW-0808">Transferase</keyword>
<name>A0AC61RDJ5_9BACT</name>
<keyword evidence="1" id="KW-0418">Kinase</keyword>
<dbReference type="Proteomes" id="UP000306319">
    <property type="component" value="Unassembled WGS sequence"/>
</dbReference>
<dbReference type="EMBL" id="SRYB01000011">
    <property type="protein sequence ID" value="TGY78758.1"/>
    <property type="molecule type" value="Genomic_DNA"/>
</dbReference>
<accession>A0AC61RDJ5</accession>
<comment type="caution">
    <text evidence="1">The sequence shown here is derived from an EMBL/GenBank/DDBJ whole genome shotgun (WGS) entry which is preliminary data.</text>
</comment>
<evidence type="ECO:0000313" key="2">
    <source>
        <dbReference type="Proteomes" id="UP000306319"/>
    </source>
</evidence>